<protein>
    <submittedName>
        <fullName evidence="1">Uncharacterized protein</fullName>
    </submittedName>
</protein>
<sequence>MLTDKDYHWFVDLLEAQPPETLKASNVTPPFSLHPLLTLFTLFCKIFRLLPVEEPTGSLSRHRP</sequence>
<dbReference type="Proteomes" id="UP001529510">
    <property type="component" value="Unassembled WGS sequence"/>
</dbReference>
<proteinExistence type="predicted"/>
<evidence type="ECO:0000313" key="2">
    <source>
        <dbReference type="Proteomes" id="UP001529510"/>
    </source>
</evidence>
<reference evidence="1 2" key="1">
    <citation type="submission" date="2024-05" db="EMBL/GenBank/DDBJ databases">
        <title>Genome sequencing and assembly of Indian major carp, Cirrhinus mrigala (Hamilton, 1822).</title>
        <authorList>
            <person name="Mohindra V."/>
            <person name="Chowdhury L.M."/>
            <person name="Lal K."/>
            <person name="Jena J.K."/>
        </authorList>
    </citation>
    <scope>NUCLEOTIDE SEQUENCE [LARGE SCALE GENOMIC DNA]</scope>
    <source>
        <strain evidence="1">CM1030</strain>
        <tissue evidence="1">Blood</tissue>
    </source>
</reference>
<name>A0ABD0PLG0_CIRMR</name>
<dbReference type="AlphaFoldDB" id="A0ABD0PLG0"/>
<accession>A0ABD0PLG0</accession>
<feature type="non-terminal residue" evidence="1">
    <location>
        <position position="64"/>
    </location>
</feature>
<gene>
    <name evidence="1" type="ORF">M9458_030846</name>
</gene>
<evidence type="ECO:0000313" key="1">
    <source>
        <dbReference type="EMBL" id="KAL0174878.1"/>
    </source>
</evidence>
<organism evidence="1 2">
    <name type="scientific">Cirrhinus mrigala</name>
    <name type="common">Mrigala</name>
    <dbReference type="NCBI Taxonomy" id="683832"/>
    <lineage>
        <taxon>Eukaryota</taxon>
        <taxon>Metazoa</taxon>
        <taxon>Chordata</taxon>
        <taxon>Craniata</taxon>
        <taxon>Vertebrata</taxon>
        <taxon>Euteleostomi</taxon>
        <taxon>Actinopterygii</taxon>
        <taxon>Neopterygii</taxon>
        <taxon>Teleostei</taxon>
        <taxon>Ostariophysi</taxon>
        <taxon>Cypriniformes</taxon>
        <taxon>Cyprinidae</taxon>
        <taxon>Labeoninae</taxon>
        <taxon>Labeonini</taxon>
        <taxon>Cirrhinus</taxon>
    </lineage>
</organism>
<keyword evidence="2" id="KW-1185">Reference proteome</keyword>
<dbReference type="EMBL" id="JAMKFB020000015">
    <property type="protein sequence ID" value="KAL0174878.1"/>
    <property type="molecule type" value="Genomic_DNA"/>
</dbReference>
<comment type="caution">
    <text evidence="1">The sequence shown here is derived from an EMBL/GenBank/DDBJ whole genome shotgun (WGS) entry which is preliminary data.</text>
</comment>